<gene>
    <name evidence="2" type="ordered locus">Snas_2618</name>
</gene>
<evidence type="ECO:0000313" key="2">
    <source>
        <dbReference type="EMBL" id="ADD42296.1"/>
    </source>
</evidence>
<keyword evidence="3" id="KW-1185">Reference proteome</keyword>
<name>D3Q6C1_STANL</name>
<feature type="transmembrane region" description="Helical" evidence="1">
    <location>
        <begin position="54"/>
        <end position="74"/>
    </location>
</feature>
<accession>D3Q6C1</accession>
<evidence type="ECO:0000313" key="3">
    <source>
        <dbReference type="Proteomes" id="UP000000844"/>
    </source>
</evidence>
<keyword evidence="1" id="KW-0472">Membrane</keyword>
<organism evidence="2 3">
    <name type="scientific">Stackebrandtia nassauensis (strain DSM 44728 / CIP 108903 / NRRL B-16338 / NBRC 102104 / LLR-40K-21)</name>
    <dbReference type="NCBI Taxonomy" id="446470"/>
    <lineage>
        <taxon>Bacteria</taxon>
        <taxon>Bacillati</taxon>
        <taxon>Actinomycetota</taxon>
        <taxon>Actinomycetes</taxon>
        <taxon>Glycomycetales</taxon>
        <taxon>Glycomycetaceae</taxon>
        <taxon>Stackebrandtia</taxon>
    </lineage>
</organism>
<dbReference type="KEGG" id="sna:Snas_2618"/>
<dbReference type="Proteomes" id="UP000000844">
    <property type="component" value="Chromosome"/>
</dbReference>
<keyword evidence="1" id="KW-1133">Transmembrane helix</keyword>
<reference evidence="2 3" key="1">
    <citation type="journal article" date="2009" name="Stand. Genomic Sci.">
        <title>Complete genome sequence of Stackebrandtia nassauensis type strain (LLR-40K-21).</title>
        <authorList>
            <person name="Munk C."/>
            <person name="Lapidus A."/>
            <person name="Copeland A."/>
            <person name="Jando M."/>
            <person name="Mayilraj S."/>
            <person name="Glavina Del Rio T."/>
            <person name="Nolan M."/>
            <person name="Chen F."/>
            <person name="Lucas S."/>
            <person name="Tice H."/>
            <person name="Cheng J.F."/>
            <person name="Han C."/>
            <person name="Detter J.C."/>
            <person name="Bruce D."/>
            <person name="Goodwin L."/>
            <person name="Chain P."/>
            <person name="Pitluck S."/>
            <person name="Goker M."/>
            <person name="Ovchinikova G."/>
            <person name="Pati A."/>
            <person name="Ivanova N."/>
            <person name="Mavromatis K."/>
            <person name="Chen A."/>
            <person name="Palaniappan K."/>
            <person name="Land M."/>
            <person name="Hauser L."/>
            <person name="Chang Y.J."/>
            <person name="Jeffries C.D."/>
            <person name="Bristow J."/>
            <person name="Eisen J.A."/>
            <person name="Markowitz V."/>
            <person name="Hugenholtz P."/>
            <person name="Kyrpides N.C."/>
            <person name="Klenk H.P."/>
        </authorList>
    </citation>
    <scope>NUCLEOTIDE SEQUENCE [LARGE SCALE GENOMIC DNA]</scope>
    <source>
        <strain evidence="3">DSM 44728 / CIP 108903 / NRRL B-16338 / NBRC 102104 / LLR-40K-21</strain>
    </source>
</reference>
<evidence type="ECO:0000256" key="1">
    <source>
        <dbReference type="SAM" id="Phobius"/>
    </source>
</evidence>
<dbReference type="eggNOG" id="ENOG5030W2U">
    <property type="taxonomic scope" value="Bacteria"/>
</dbReference>
<dbReference type="RefSeq" id="WP_013017867.1">
    <property type="nucleotide sequence ID" value="NC_013947.1"/>
</dbReference>
<sequence>MAKQLNPMPPSAKAARRTLWIQVLIALLLGGALAAAQRWNKFQTWIPQLVDDRVYRVAAGLAIGAVVLLLLTFLMRYQWRWLWILLLLIELASIAGLIWCGVKGVNWFLAIALSFVSLIALLTLNARRCRRWFHH</sequence>
<feature type="transmembrane region" description="Helical" evidence="1">
    <location>
        <begin position="81"/>
        <end position="99"/>
    </location>
</feature>
<dbReference type="OrthoDB" id="5195218at2"/>
<dbReference type="STRING" id="446470.Snas_2618"/>
<dbReference type="HOGENOM" id="CLU_1884515_0_0_11"/>
<dbReference type="EMBL" id="CP001778">
    <property type="protein sequence ID" value="ADD42296.1"/>
    <property type="molecule type" value="Genomic_DNA"/>
</dbReference>
<keyword evidence="1" id="KW-0812">Transmembrane</keyword>
<dbReference type="AlphaFoldDB" id="D3Q6C1"/>
<feature type="transmembrane region" description="Helical" evidence="1">
    <location>
        <begin position="105"/>
        <end position="124"/>
    </location>
</feature>
<proteinExistence type="predicted"/>
<protein>
    <submittedName>
        <fullName evidence="2">Uncharacterized protein</fullName>
    </submittedName>
</protein>